<dbReference type="RefSeq" id="WP_095511781.1">
    <property type="nucleotide sequence ID" value="NZ_MQWD01000001.1"/>
</dbReference>
<dbReference type="Proteomes" id="UP000216339">
    <property type="component" value="Unassembled WGS sequence"/>
</dbReference>
<dbReference type="AlphaFoldDB" id="A0A271J3L1"/>
<dbReference type="OrthoDB" id="1524666at2"/>
<keyword evidence="2" id="KW-1185">Reference proteome</keyword>
<accession>A0A271J3L1</accession>
<comment type="caution">
    <text evidence="1">The sequence shown here is derived from an EMBL/GenBank/DDBJ whole genome shotgun (WGS) entry which is preliminary data.</text>
</comment>
<evidence type="ECO:0000313" key="2">
    <source>
        <dbReference type="Proteomes" id="UP000216339"/>
    </source>
</evidence>
<evidence type="ECO:0000313" key="1">
    <source>
        <dbReference type="EMBL" id="PAP78106.1"/>
    </source>
</evidence>
<protein>
    <submittedName>
        <fullName evidence="1">Uncharacterized protein</fullName>
    </submittedName>
</protein>
<sequence length="98" mass="10458">MKPSAVVPAFEEALRQLGVRVRRERGPFRGGLCVVDGEAVVVLNRQHPDEAQAAVLAAALREHGGADELYLRPAVRAALEDAWAQADAGQTAEVADDD</sequence>
<reference evidence="1 2" key="1">
    <citation type="submission" date="2016-11" db="EMBL/GenBank/DDBJ databases">
        <title>Study of marine rhodopsin-containing bacteria.</title>
        <authorList>
            <person name="Yoshizawa S."/>
            <person name="Kumagai Y."/>
            <person name="Kogure K."/>
        </authorList>
    </citation>
    <scope>NUCLEOTIDE SEQUENCE [LARGE SCALE GENOMIC DNA]</scope>
    <source>
        <strain evidence="1 2">SAORIC-28</strain>
    </source>
</reference>
<gene>
    <name evidence="1" type="ORF">BSZ37_17525</name>
</gene>
<name>A0A271J3L1_9BACT</name>
<organism evidence="1 2">
    <name type="scientific">Rubrivirga marina</name>
    <dbReference type="NCBI Taxonomy" id="1196024"/>
    <lineage>
        <taxon>Bacteria</taxon>
        <taxon>Pseudomonadati</taxon>
        <taxon>Rhodothermota</taxon>
        <taxon>Rhodothermia</taxon>
        <taxon>Rhodothermales</taxon>
        <taxon>Rubricoccaceae</taxon>
        <taxon>Rubrivirga</taxon>
    </lineage>
</organism>
<dbReference type="EMBL" id="MQWD01000001">
    <property type="protein sequence ID" value="PAP78106.1"/>
    <property type="molecule type" value="Genomic_DNA"/>
</dbReference>
<proteinExistence type="predicted"/>